<proteinExistence type="predicted"/>
<dbReference type="AlphaFoldDB" id="A0A0B6ASU6"/>
<dbReference type="EMBL" id="CP009920">
    <property type="protein sequence ID" value="AJI23778.1"/>
    <property type="molecule type" value="Genomic_DNA"/>
</dbReference>
<evidence type="ECO:0000313" key="2">
    <source>
        <dbReference type="Proteomes" id="UP000031829"/>
    </source>
</evidence>
<dbReference type="HOGENOM" id="CLU_2876475_0_0_9"/>
<protein>
    <submittedName>
        <fullName evidence="1">Uncharacterized protein</fullName>
    </submittedName>
</protein>
<evidence type="ECO:0000313" key="1">
    <source>
        <dbReference type="EMBL" id="AJI23778.1"/>
    </source>
</evidence>
<sequence length="63" mass="6835">MYASPDRAVSSAFVLNPLSAGGCSALTIVSPRDEACTLVKNSELPSKKLFGQNWIKDEHIRTI</sequence>
<dbReference type="Proteomes" id="UP000031829">
    <property type="component" value="Chromosome"/>
</dbReference>
<organism evidence="1 2">
    <name type="scientific">Priestia megaterium (strain ATCC 14581 / DSM 32 / CCUG 1817 / JCM 2506 / NBRC 15308 / NCIMB 9376 / NCTC 10342 / NRRL B-14308 / VKM B-512 / Ford 19)</name>
    <name type="common">Bacillus megaterium</name>
    <dbReference type="NCBI Taxonomy" id="1348623"/>
    <lineage>
        <taxon>Bacteria</taxon>
        <taxon>Bacillati</taxon>
        <taxon>Bacillota</taxon>
        <taxon>Bacilli</taxon>
        <taxon>Bacillales</taxon>
        <taxon>Bacillaceae</taxon>
        <taxon>Priestia</taxon>
    </lineage>
</organism>
<dbReference type="PROSITE" id="PS51257">
    <property type="entry name" value="PROKAR_LIPOPROTEIN"/>
    <property type="match status" value="1"/>
</dbReference>
<gene>
    <name evidence="1" type="ORF">BG04_1617</name>
</gene>
<dbReference type="KEGG" id="bmeg:BG04_1617"/>
<accession>A0A0B6ASU6</accession>
<name>A0A0B6ASU6_PRIM2</name>
<reference evidence="1 2" key="1">
    <citation type="journal article" date="2015" name="Genome Announc.">
        <title>Complete genome sequences for 35 biothreat assay-relevant bacillus species.</title>
        <authorList>
            <person name="Johnson S.L."/>
            <person name="Daligault H.E."/>
            <person name="Davenport K.W."/>
            <person name="Jaissle J."/>
            <person name="Frey K.G."/>
            <person name="Ladner J.T."/>
            <person name="Broomall S.M."/>
            <person name="Bishop-Lilly K.A."/>
            <person name="Bruce D.C."/>
            <person name="Gibbons H.S."/>
            <person name="Coyne S.R."/>
            <person name="Lo C.C."/>
            <person name="Meincke L."/>
            <person name="Munk A.C."/>
            <person name="Koroleva G.I."/>
            <person name="Rosenzweig C.N."/>
            <person name="Palacios G.F."/>
            <person name="Redden C.L."/>
            <person name="Minogue T.D."/>
            <person name="Chain P.S."/>
        </authorList>
    </citation>
    <scope>NUCLEOTIDE SEQUENCE [LARGE SCALE GENOMIC DNA]</scope>
    <source>
        <strain evidence="2">ATCC 14581 / DSM 32 / JCM 2506 / NBRC 15308 / NCIMB 9376 / NCTC 10342 / NRRL B-14308 / VKM B-512</strain>
    </source>
</reference>